<protein>
    <submittedName>
        <fullName evidence="1">Uncharacterized protein</fullName>
    </submittedName>
</protein>
<comment type="caution">
    <text evidence="1">The sequence shown here is derived from an EMBL/GenBank/DDBJ whole genome shotgun (WGS) entry which is preliminary data.</text>
</comment>
<evidence type="ECO:0000313" key="2">
    <source>
        <dbReference type="Proteomes" id="UP000658320"/>
    </source>
</evidence>
<keyword evidence="2" id="KW-1185">Reference proteome</keyword>
<dbReference type="AlphaFoldDB" id="A0A918F6M4"/>
<reference evidence="1" key="2">
    <citation type="submission" date="2020-09" db="EMBL/GenBank/DDBJ databases">
        <authorList>
            <person name="Sun Q."/>
            <person name="Ohkuma M."/>
        </authorList>
    </citation>
    <scope>NUCLEOTIDE SEQUENCE</scope>
    <source>
        <strain evidence="1">JCM 4346</strain>
    </source>
</reference>
<dbReference type="EMBL" id="BMSX01000006">
    <property type="protein sequence ID" value="GGR12964.1"/>
    <property type="molecule type" value="Genomic_DNA"/>
</dbReference>
<dbReference type="Proteomes" id="UP000658320">
    <property type="component" value="Unassembled WGS sequence"/>
</dbReference>
<sequence length="47" mass="5130">MVDEPAERAGLRAAVVIHEDEPAALAVDVVNRPLDAIERDPPARRDL</sequence>
<organism evidence="1 2">
    <name type="scientific">Streptomyces aurantiogriseus</name>
    <dbReference type="NCBI Taxonomy" id="66870"/>
    <lineage>
        <taxon>Bacteria</taxon>
        <taxon>Bacillati</taxon>
        <taxon>Actinomycetota</taxon>
        <taxon>Actinomycetes</taxon>
        <taxon>Kitasatosporales</taxon>
        <taxon>Streptomycetaceae</taxon>
        <taxon>Streptomyces</taxon>
    </lineage>
</organism>
<reference evidence="1" key="1">
    <citation type="journal article" date="2014" name="Int. J. Syst. Evol. Microbiol.">
        <title>Complete genome sequence of Corynebacterium casei LMG S-19264T (=DSM 44701T), isolated from a smear-ripened cheese.</title>
        <authorList>
            <consortium name="US DOE Joint Genome Institute (JGI-PGF)"/>
            <person name="Walter F."/>
            <person name="Albersmeier A."/>
            <person name="Kalinowski J."/>
            <person name="Ruckert C."/>
        </authorList>
    </citation>
    <scope>NUCLEOTIDE SEQUENCE</scope>
    <source>
        <strain evidence="1">JCM 4346</strain>
    </source>
</reference>
<accession>A0A918F6M4</accession>
<evidence type="ECO:0000313" key="1">
    <source>
        <dbReference type="EMBL" id="GGR12964.1"/>
    </source>
</evidence>
<proteinExistence type="predicted"/>
<dbReference type="RefSeq" id="WP_189936694.1">
    <property type="nucleotide sequence ID" value="NZ_BMSX01000006.1"/>
</dbReference>
<gene>
    <name evidence="1" type="ORF">GCM10010251_31630</name>
</gene>
<name>A0A918F6M4_9ACTN</name>